<comment type="caution">
    <text evidence="2">The sequence shown here is derived from an EMBL/GenBank/DDBJ whole genome shotgun (WGS) entry which is preliminary data.</text>
</comment>
<feature type="transmembrane region" description="Helical" evidence="1">
    <location>
        <begin position="116"/>
        <end position="135"/>
    </location>
</feature>
<name>A0A9J6RB20_9BACI</name>
<dbReference type="Pfam" id="PF22564">
    <property type="entry name" value="HAAS"/>
    <property type="match status" value="1"/>
</dbReference>
<sequence>MDKKRYLRELAYHLRTLPSQERATILETYEDHFKIGAIDGKNDQDIVLELGQPKAIAEKELAIRYDSDLSGSSKTEEPTTNTKSPNVAIIILLLLFNLIFVLGPAFGLFGILIGGWAVSIAFISSPILWSVSFIWGIPQHVLSELSILLILFGIGIFVGIAMYYATRFSFQIGKKYFNWMNQLARG</sequence>
<reference evidence="2" key="1">
    <citation type="submission" date="2022-11" db="EMBL/GenBank/DDBJ databases">
        <title>WGS of Natronobacillus azotifigens 24KS-1, an anaerobic diazotrophic haloalkaliphile from soda-rich habitats.</title>
        <authorList>
            <person name="Sorokin D.Y."/>
            <person name="Merkel A.Y."/>
        </authorList>
    </citation>
    <scope>NUCLEOTIDE SEQUENCE</scope>
    <source>
        <strain evidence="2">24KS-1</strain>
    </source>
</reference>
<proteinExistence type="predicted"/>
<feature type="transmembrane region" description="Helical" evidence="1">
    <location>
        <begin position="147"/>
        <end position="165"/>
    </location>
</feature>
<evidence type="ECO:0000256" key="1">
    <source>
        <dbReference type="SAM" id="Phobius"/>
    </source>
</evidence>
<evidence type="ECO:0000313" key="2">
    <source>
        <dbReference type="EMBL" id="MCZ0702523.1"/>
    </source>
</evidence>
<gene>
    <name evidence="2" type="ORF">OWO01_04780</name>
</gene>
<keyword evidence="1" id="KW-0812">Transmembrane</keyword>
<dbReference type="AlphaFoldDB" id="A0A9J6RB20"/>
<feature type="transmembrane region" description="Helical" evidence="1">
    <location>
        <begin position="87"/>
        <end position="109"/>
    </location>
</feature>
<protein>
    <submittedName>
        <fullName evidence="2">DUF1700 domain-containing protein</fullName>
    </submittedName>
</protein>
<evidence type="ECO:0000313" key="3">
    <source>
        <dbReference type="Proteomes" id="UP001084197"/>
    </source>
</evidence>
<organism evidence="2 3">
    <name type="scientific">Natronobacillus azotifigens</name>
    <dbReference type="NCBI Taxonomy" id="472978"/>
    <lineage>
        <taxon>Bacteria</taxon>
        <taxon>Bacillati</taxon>
        <taxon>Bacillota</taxon>
        <taxon>Bacilli</taxon>
        <taxon>Bacillales</taxon>
        <taxon>Bacillaceae</taxon>
        <taxon>Natronobacillus</taxon>
    </lineage>
</organism>
<keyword evidence="1" id="KW-1133">Transmembrane helix</keyword>
<dbReference type="RefSeq" id="WP_268779295.1">
    <property type="nucleotide sequence ID" value="NZ_JAPRAT010000006.1"/>
</dbReference>
<dbReference type="EMBL" id="JAPRAT010000006">
    <property type="protein sequence ID" value="MCZ0702523.1"/>
    <property type="molecule type" value="Genomic_DNA"/>
</dbReference>
<keyword evidence="1" id="KW-0472">Membrane</keyword>
<keyword evidence="3" id="KW-1185">Reference proteome</keyword>
<accession>A0A9J6RB20</accession>
<dbReference type="Proteomes" id="UP001084197">
    <property type="component" value="Unassembled WGS sequence"/>
</dbReference>